<evidence type="ECO:0000313" key="1">
    <source>
        <dbReference type="Proteomes" id="UP000095287"/>
    </source>
</evidence>
<evidence type="ECO:0000313" key="2">
    <source>
        <dbReference type="WBParaSite" id="L893_g1263.t1"/>
    </source>
</evidence>
<reference evidence="2" key="1">
    <citation type="submission" date="2016-11" db="UniProtKB">
        <authorList>
            <consortium name="WormBaseParasite"/>
        </authorList>
    </citation>
    <scope>IDENTIFICATION</scope>
</reference>
<proteinExistence type="predicted"/>
<dbReference type="WBParaSite" id="L893_g1263.t1">
    <property type="protein sequence ID" value="L893_g1263.t1"/>
    <property type="gene ID" value="L893_g1263"/>
</dbReference>
<sequence length="69" mass="8401">RTLRDFGFGRNIMQQRILEEFDYRAERLDKLFDENDGKQLILDPRSFFDLLITSIINRILVGYRYDDVR</sequence>
<protein>
    <submittedName>
        <fullName evidence="2">Cytochrome P450</fullName>
    </submittedName>
</protein>
<organism evidence="1 2">
    <name type="scientific">Steinernema glaseri</name>
    <dbReference type="NCBI Taxonomy" id="37863"/>
    <lineage>
        <taxon>Eukaryota</taxon>
        <taxon>Metazoa</taxon>
        <taxon>Ecdysozoa</taxon>
        <taxon>Nematoda</taxon>
        <taxon>Chromadorea</taxon>
        <taxon>Rhabditida</taxon>
        <taxon>Tylenchina</taxon>
        <taxon>Panagrolaimomorpha</taxon>
        <taxon>Strongyloidoidea</taxon>
        <taxon>Steinernematidae</taxon>
        <taxon>Steinernema</taxon>
    </lineage>
</organism>
<dbReference type="Proteomes" id="UP000095287">
    <property type="component" value="Unplaced"/>
</dbReference>
<dbReference type="AlphaFoldDB" id="A0A1I7Y4U8"/>
<accession>A0A1I7Y4U8</accession>
<name>A0A1I7Y4U8_9BILA</name>
<keyword evidence="1" id="KW-1185">Reference proteome</keyword>